<sequence>MDLNNFKWENRVLLLFTPDAENEEYTKQKTNISKNAKGLPERDMVLIDVEGETILRINGEVQTEEHGKQLREQFGVAPDAFTILLLGKDGTEKYRSANAVPLDTIYTLIDQMPMRQQEMRKQ</sequence>
<evidence type="ECO:0000256" key="1">
    <source>
        <dbReference type="ARBA" id="ARBA00022729"/>
    </source>
</evidence>
<dbReference type="EMBL" id="JAHYXK010000002">
    <property type="protein sequence ID" value="MBW7465918.1"/>
    <property type="molecule type" value="Genomic_DNA"/>
</dbReference>
<feature type="domain" description="DUF4174" evidence="2">
    <location>
        <begin position="3"/>
        <end position="118"/>
    </location>
</feature>
<organism evidence="3 4">
    <name type="scientific">Pontibacter aydingkolensis</name>
    <dbReference type="NCBI Taxonomy" id="1911536"/>
    <lineage>
        <taxon>Bacteria</taxon>
        <taxon>Pseudomonadati</taxon>
        <taxon>Bacteroidota</taxon>
        <taxon>Cytophagia</taxon>
        <taxon>Cytophagales</taxon>
        <taxon>Hymenobacteraceae</taxon>
        <taxon>Pontibacter</taxon>
    </lineage>
</organism>
<dbReference type="InterPro" id="IPR025232">
    <property type="entry name" value="DUF4174"/>
</dbReference>
<dbReference type="Pfam" id="PF13778">
    <property type="entry name" value="DUF4174"/>
    <property type="match status" value="1"/>
</dbReference>
<name>A0ABS7CQ03_9BACT</name>
<gene>
    <name evidence="3" type="ORF">K0O23_02480</name>
</gene>
<dbReference type="PANTHER" id="PTHR46792:SF1">
    <property type="entry name" value="COILED-COIL DOMAIN-CONTAINING 80-LIKE 2"/>
    <property type="match status" value="1"/>
</dbReference>
<keyword evidence="1" id="KW-0732">Signal</keyword>
<dbReference type="Proteomes" id="UP000813018">
    <property type="component" value="Unassembled WGS sequence"/>
</dbReference>
<accession>A0ABS7CQ03</accession>
<evidence type="ECO:0000313" key="3">
    <source>
        <dbReference type="EMBL" id="MBW7465918.1"/>
    </source>
</evidence>
<dbReference type="RefSeq" id="WP_219875813.1">
    <property type="nucleotide sequence ID" value="NZ_JAHYXK010000002.1"/>
</dbReference>
<dbReference type="PANTHER" id="PTHR46792">
    <property type="entry name" value="COILED-COIL DOMAIN-CONTAINING PROTEIN 80"/>
    <property type="match status" value="1"/>
</dbReference>
<reference evidence="3 4" key="1">
    <citation type="journal article" date="2016" name="Int. J. Syst. Evol. Microbiol.">
        <title>Pontibacter aydingkolensis sp. nov., isolated from soil of a salt lake.</title>
        <authorList>
            <person name="Osman G."/>
            <person name="Zhang T."/>
            <person name="Lou K."/>
            <person name="Gao Y."/>
            <person name="Chang W."/>
            <person name="Lin Q."/>
            <person name="Yang H.M."/>
            <person name="Huo X.D."/>
            <person name="Wang N."/>
        </authorList>
    </citation>
    <scope>NUCLEOTIDE SEQUENCE [LARGE SCALE GENOMIC DNA]</scope>
    <source>
        <strain evidence="3 4">KACC 19255</strain>
    </source>
</reference>
<comment type="caution">
    <text evidence="3">The sequence shown here is derived from an EMBL/GenBank/DDBJ whole genome shotgun (WGS) entry which is preliminary data.</text>
</comment>
<proteinExistence type="predicted"/>
<evidence type="ECO:0000259" key="2">
    <source>
        <dbReference type="Pfam" id="PF13778"/>
    </source>
</evidence>
<evidence type="ECO:0000313" key="4">
    <source>
        <dbReference type="Proteomes" id="UP000813018"/>
    </source>
</evidence>
<keyword evidence="4" id="KW-1185">Reference proteome</keyword>
<protein>
    <submittedName>
        <fullName evidence="3">DUF4174 domain-containing protein</fullName>
    </submittedName>
</protein>